<dbReference type="PANTHER" id="PTHR43132:SF2">
    <property type="entry name" value="ARSENICAL RESISTANCE OPERON REPRESSOR ARSR-RELATED"/>
    <property type="match status" value="1"/>
</dbReference>
<dbReference type="Pfam" id="PF12840">
    <property type="entry name" value="HTH_20"/>
    <property type="match status" value="1"/>
</dbReference>
<evidence type="ECO:0000259" key="4">
    <source>
        <dbReference type="PROSITE" id="PS50987"/>
    </source>
</evidence>
<proteinExistence type="predicted"/>
<dbReference type="InterPro" id="IPR011991">
    <property type="entry name" value="ArsR-like_HTH"/>
</dbReference>
<keyword evidence="2" id="KW-0238">DNA-binding</keyword>
<dbReference type="InterPro" id="IPR036388">
    <property type="entry name" value="WH-like_DNA-bd_sf"/>
</dbReference>
<dbReference type="EMBL" id="UOED01000086">
    <property type="protein sequence ID" value="VAV94025.1"/>
    <property type="molecule type" value="Genomic_DNA"/>
</dbReference>
<keyword evidence="3" id="KW-0804">Transcription</keyword>
<dbReference type="PANTHER" id="PTHR43132">
    <property type="entry name" value="ARSENICAL RESISTANCE OPERON REPRESSOR ARSR-RELATED"/>
    <property type="match status" value="1"/>
</dbReference>
<evidence type="ECO:0000256" key="2">
    <source>
        <dbReference type="ARBA" id="ARBA00023125"/>
    </source>
</evidence>
<organism evidence="5">
    <name type="scientific">hydrothermal vent metagenome</name>
    <dbReference type="NCBI Taxonomy" id="652676"/>
    <lineage>
        <taxon>unclassified sequences</taxon>
        <taxon>metagenomes</taxon>
        <taxon>ecological metagenomes</taxon>
    </lineage>
</organism>
<dbReference type="NCBIfam" id="NF033788">
    <property type="entry name" value="HTH_metalloreg"/>
    <property type="match status" value="1"/>
</dbReference>
<dbReference type="InterPro" id="IPR051011">
    <property type="entry name" value="Metal_resp_trans_reg"/>
</dbReference>
<dbReference type="Gene3D" id="1.10.10.10">
    <property type="entry name" value="Winged helix-like DNA-binding domain superfamily/Winged helix DNA-binding domain"/>
    <property type="match status" value="1"/>
</dbReference>
<dbReference type="InterPro" id="IPR001845">
    <property type="entry name" value="HTH_ArsR_DNA-bd_dom"/>
</dbReference>
<sequence>MRESTDIKTTVTMLSALAQETRLALFRLLVKQGPDGLNAGDIARRLNIPNSTLSYHLSELEQAGLITATKKQRQMIYAPNLVQLDNFLSFLIEDCCQGSGDSCFSFQNSPCET</sequence>
<evidence type="ECO:0000256" key="3">
    <source>
        <dbReference type="ARBA" id="ARBA00023163"/>
    </source>
</evidence>
<dbReference type="AlphaFoldDB" id="A0A3B0SGF9"/>
<dbReference type="SMART" id="SM00418">
    <property type="entry name" value="HTH_ARSR"/>
    <property type="match status" value="1"/>
</dbReference>
<dbReference type="GO" id="GO:0003700">
    <property type="term" value="F:DNA-binding transcription factor activity"/>
    <property type="evidence" value="ECO:0007669"/>
    <property type="project" value="InterPro"/>
</dbReference>
<dbReference type="PRINTS" id="PR00778">
    <property type="entry name" value="HTHARSR"/>
</dbReference>
<name>A0A3B0SGF9_9ZZZZ</name>
<feature type="domain" description="HTH arsR-type" evidence="4">
    <location>
        <begin position="2"/>
        <end position="99"/>
    </location>
</feature>
<accession>A0A3B0SGF9</accession>
<evidence type="ECO:0000313" key="5">
    <source>
        <dbReference type="EMBL" id="VAV94025.1"/>
    </source>
</evidence>
<keyword evidence="1" id="KW-0805">Transcription regulation</keyword>
<dbReference type="CDD" id="cd00090">
    <property type="entry name" value="HTH_ARSR"/>
    <property type="match status" value="1"/>
</dbReference>
<dbReference type="InterPro" id="IPR036390">
    <property type="entry name" value="WH_DNA-bd_sf"/>
</dbReference>
<gene>
    <name evidence="5" type="ORF">MNBD_ALPHA02-241</name>
</gene>
<dbReference type="SUPFAM" id="SSF46785">
    <property type="entry name" value="Winged helix' DNA-binding domain"/>
    <property type="match status" value="1"/>
</dbReference>
<evidence type="ECO:0000256" key="1">
    <source>
        <dbReference type="ARBA" id="ARBA00023015"/>
    </source>
</evidence>
<reference evidence="5" key="1">
    <citation type="submission" date="2018-06" db="EMBL/GenBank/DDBJ databases">
        <authorList>
            <person name="Zhirakovskaya E."/>
        </authorList>
    </citation>
    <scope>NUCLEOTIDE SEQUENCE</scope>
</reference>
<dbReference type="PROSITE" id="PS50987">
    <property type="entry name" value="HTH_ARSR_2"/>
    <property type="match status" value="1"/>
</dbReference>
<dbReference type="GO" id="GO:0003677">
    <property type="term" value="F:DNA binding"/>
    <property type="evidence" value="ECO:0007669"/>
    <property type="project" value="UniProtKB-KW"/>
</dbReference>
<protein>
    <recommendedName>
        <fullName evidence="4">HTH arsR-type domain-containing protein</fullName>
    </recommendedName>
</protein>